<dbReference type="AlphaFoldDB" id="A0A022L242"/>
<organism evidence="6 7">
    <name type="scientific">Brachybacterium muris UCD-AY4</name>
    <dbReference type="NCBI Taxonomy" id="1249481"/>
    <lineage>
        <taxon>Bacteria</taxon>
        <taxon>Bacillati</taxon>
        <taxon>Actinomycetota</taxon>
        <taxon>Actinomycetes</taxon>
        <taxon>Micrococcales</taxon>
        <taxon>Dermabacteraceae</taxon>
        <taxon>Brachybacterium</taxon>
    </lineage>
</organism>
<dbReference type="InterPro" id="IPR001362">
    <property type="entry name" value="Glyco_hydro_32"/>
</dbReference>
<dbReference type="GO" id="GO:0005975">
    <property type="term" value="P:carbohydrate metabolic process"/>
    <property type="evidence" value="ECO:0007669"/>
    <property type="project" value="InterPro"/>
</dbReference>
<feature type="domain" description="Glycosyl hydrolase family 32 N-terminal" evidence="5">
    <location>
        <begin position="11"/>
        <end position="330"/>
    </location>
</feature>
<comment type="caution">
    <text evidence="6">The sequence shown here is derived from an EMBL/GenBank/DDBJ whole genome shotgun (WGS) entry which is preliminary data.</text>
</comment>
<dbReference type="PANTHER" id="PTHR43101">
    <property type="entry name" value="BETA-FRUCTOSIDASE"/>
    <property type="match status" value="1"/>
</dbReference>
<dbReference type="InterPro" id="IPR023296">
    <property type="entry name" value="Glyco_hydro_beta-prop_sf"/>
</dbReference>
<proteinExistence type="inferred from homology"/>
<gene>
    <name evidence="6" type="ORF">D641_0106570</name>
</gene>
<dbReference type="InterPro" id="IPR051214">
    <property type="entry name" value="GH32_Enzymes"/>
</dbReference>
<dbReference type="GO" id="GO:0004564">
    <property type="term" value="F:beta-fructofuranosidase activity"/>
    <property type="evidence" value="ECO:0007669"/>
    <property type="project" value="UniProtKB-EC"/>
</dbReference>
<dbReference type="EMBL" id="AORC01000006">
    <property type="protein sequence ID" value="EYT50016.1"/>
    <property type="molecule type" value="Genomic_DNA"/>
</dbReference>
<dbReference type="PANTHER" id="PTHR43101:SF1">
    <property type="entry name" value="BETA-FRUCTOSIDASE"/>
    <property type="match status" value="1"/>
</dbReference>
<dbReference type="RefSeq" id="WP_017823017.1">
    <property type="nucleotide sequence ID" value="NZ_AORC01000006.1"/>
</dbReference>
<dbReference type="CDD" id="cd08996">
    <property type="entry name" value="GH32_FFase"/>
    <property type="match status" value="1"/>
</dbReference>
<evidence type="ECO:0000256" key="1">
    <source>
        <dbReference type="ARBA" id="ARBA00009902"/>
    </source>
</evidence>
<protein>
    <recommendedName>
        <fullName evidence="2">beta-fructofuranosidase</fullName>
        <ecNumber evidence="2">3.2.1.26</ecNumber>
    </recommendedName>
</protein>
<dbReference type="Gene3D" id="2.115.10.20">
    <property type="entry name" value="Glycosyl hydrolase domain, family 43"/>
    <property type="match status" value="1"/>
</dbReference>
<evidence type="ECO:0000256" key="4">
    <source>
        <dbReference type="ARBA" id="ARBA00023295"/>
    </source>
</evidence>
<dbReference type="SUPFAM" id="SSF75005">
    <property type="entry name" value="Arabinanase/levansucrase/invertase"/>
    <property type="match status" value="1"/>
</dbReference>
<dbReference type="OrthoDB" id="9776657at2"/>
<name>A0A022L242_9MICO</name>
<dbReference type="SMART" id="SM00640">
    <property type="entry name" value="Glyco_32"/>
    <property type="match status" value="1"/>
</dbReference>
<evidence type="ECO:0000313" key="6">
    <source>
        <dbReference type="EMBL" id="EYT50016.1"/>
    </source>
</evidence>
<dbReference type="Pfam" id="PF00251">
    <property type="entry name" value="Glyco_hydro_32N"/>
    <property type="match status" value="1"/>
</dbReference>
<sequence>MTSALHFPALHRTHPRGWINDPNGIMRVDGRWHVYFQYNPYSARHEQIHWGHVSSADLAHWREEPMGPVPREGEADSGGCWSGVGLLDRGPGGRPDGAGVPTLVYSAVDGVDNALSRVVVARTDRGLQQLVDPGRVVAEVPDIPGLIGVRDPFVFEFEGRRWAIQGAGIQSDEHVAPVILLYSCDEIEHWEYVGELLRGDHPVAAQHAPAELWECPQLVQVGERWVLMLSLWYRPEMVARSTVQVNYLVGDLVAAPGGSPRFEPVGGGRVDQGPDFYAPQAVVDAEQGRVLMWGWSWEGLARTQDETDEQGWSGCLTFPRELGLDGDRLVARFPAELRALRGEPLDIARGQGVEAQVDLPAPFRAEVAIQGPATVEQIRGDGRVESLAVHDGGDATVMIDGGILELLPAASTSSTVRLYPAEGDVIRVRGALVDGWLLGG</sequence>
<dbReference type="InterPro" id="IPR013148">
    <property type="entry name" value="Glyco_hydro_32_N"/>
</dbReference>
<dbReference type="HOGENOM" id="CLU_001528_7_0_11"/>
<accession>A0A022L242</accession>
<comment type="similarity">
    <text evidence="1">Belongs to the glycosyl hydrolase 32 family.</text>
</comment>
<reference evidence="6 7" key="1">
    <citation type="journal article" date="2013" name="Genome Announc.">
        <title>Draft genome sequence of an Actinobacterium, Brachybacterium muris strain UCD-AY4.</title>
        <authorList>
            <person name="Lo J.R."/>
            <person name="Lang J.M."/>
            <person name="Darling A.E."/>
            <person name="Eisen J.A."/>
            <person name="Coil D.A."/>
        </authorList>
    </citation>
    <scope>NUCLEOTIDE SEQUENCE [LARGE SCALE GENOMIC DNA]</scope>
    <source>
        <strain evidence="6 7">UCD-AY4</strain>
    </source>
</reference>
<keyword evidence="3 6" id="KW-0378">Hydrolase</keyword>
<keyword evidence="7" id="KW-1185">Reference proteome</keyword>
<dbReference type="Proteomes" id="UP000019754">
    <property type="component" value="Unassembled WGS sequence"/>
</dbReference>
<dbReference type="STRING" id="1249481.D641_0106570"/>
<evidence type="ECO:0000256" key="2">
    <source>
        <dbReference type="ARBA" id="ARBA00012758"/>
    </source>
</evidence>
<dbReference type="EC" id="3.2.1.26" evidence="2"/>
<evidence type="ECO:0000256" key="3">
    <source>
        <dbReference type="ARBA" id="ARBA00022801"/>
    </source>
</evidence>
<keyword evidence="4" id="KW-0326">Glycosidase</keyword>
<evidence type="ECO:0000259" key="5">
    <source>
        <dbReference type="Pfam" id="PF00251"/>
    </source>
</evidence>
<evidence type="ECO:0000313" key="7">
    <source>
        <dbReference type="Proteomes" id="UP000019754"/>
    </source>
</evidence>